<proteinExistence type="inferred from homology"/>
<evidence type="ECO:0000259" key="4">
    <source>
        <dbReference type="Pfam" id="PF17763"/>
    </source>
</evidence>
<feature type="domain" description="L-asparaginase N-terminal" evidence="3">
    <location>
        <begin position="6"/>
        <end position="190"/>
    </location>
</feature>
<dbReference type="Proteomes" id="UP001320766">
    <property type="component" value="Unassembled WGS sequence"/>
</dbReference>
<dbReference type="CDD" id="cd08964">
    <property type="entry name" value="L-asparaginase_II"/>
    <property type="match status" value="1"/>
</dbReference>
<dbReference type="SUPFAM" id="SSF53774">
    <property type="entry name" value="Glutaminase/Asparaginase"/>
    <property type="match status" value="1"/>
</dbReference>
<dbReference type="PROSITE" id="PS51732">
    <property type="entry name" value="ASN_GLN_ASE_3"/>
    <property type="match status" value="1"/>
</dbReference>
<dbReference type="EC" id="3.5.1.1" evidence="5"/>
<evidence type="ECO:0000313" key="5">
    <source>
        <dbReference type="EMBL" id="MCP2344527.1"/>
    </source>
</evidence>
<dbReference type="PIRSF" id="PIRSF001220">
    <property type="entry name" value="L-ASNase_gatD"/>
    <property type="match status" value="1"/>
</dbReference>
<evidence type="ECO:0000313" key="6">
    <source>
        <dbReference type="Proteomes" id="UP001320766"/>
    </source>
</evidence>
<feature type="domain" description="Asparaginase/glutaminase C-terminal" evidence="4">
    <location>
        <begin position="209"/>
        <end position="323"/>
    </location>
</feature>
<comment type="similarity">
    <text evidence="1">Belongs to the asparaginase 1 family.</text>
</comment>
<dbReference type="GO" id="GO:0004067">
    <property type="term" value="F:asparaginase activity"/>
    <property type="evidence" value="ECO:0007669"/>
    <property type="project" value="UniProtKB-EC"/>
</dbReference>
<protein>
    <submittedName>
        <fullName evidence="5">L-asparaginase</fullName>
        <ecNumber evidence="5">3.5.1.1</ecNumber>
    </submittedName>
</protein>
<dbReference type="RefSeq" id="WP_253765481.1">
    <property type="nucleotide sequence ID" value="NZ_BAAAVE010000035.1"/>
</dbReference>
<dbReference type="Pfam" id="PF17763">
    <property type="entry name" value="Asparaginase_C"/>
    <property type="match status" value="1"/>
</dbReference>
<organism evidence="5 6">
    <name type="scientific">Nonomuraea roseoviolacea subsp. carminata</name>
    <dbReference type="NCBI Taxonomy" id="160689"/>
    <lineage>
        <taxon>Bacteria</taxon>
        <taxon>Bacillati</taxon>
        <taxon>Actinomycetota</taxon>
        <taxon>Actinomycetes</taxon>
        <taxon>Streptosporangiales</taxon>
        <taxon>Streptosporangiaceae</taxon>
        <taxon>Nonomuraea</taxon>
    </lineage>
</organism>
<dbReference type="SMART" id="SM00870">
    <property type="entry name" value="Asparaginase"/>
    <property type="match status" value="1"/>
</dbReference>
<dbReference type="EMBL" id="JAMZEC010000001">
    <property type="protein sequence ID" value="MCP2344527.1"/>
    <property type="molecule type" value="Genomic_DNA"/>
</dbReference>
<dbReference type="Gene3D" id="3.40.50.1170">
    <property type="entry name" value="L-asparaginase, N-terminal domain"/>
    <property type="match status" value="1"/>
</dbReference>
<dbReference type="Pfam" id="PF00710">
    <property type="entry name" value="Asparaginase"/>
    <property type="match status" value="1"/>
</dbReference>
<dbReference type="InterPro" id="IPR027473">
    <property type="entry name" value="L-asparaginase_C"/>
</dbReference>
<accession>A0ABT1JT65</accession>
<dbReference type="Gene3D" id="3.40.50.40">
    <property type="match status" value="1"/>
</dbReference>
<dbReference type="InterPro" id="IPR037152">
    <property type="entry name" value="L-asparaginase_N_sf"/>
</dbReference>
<keyword evidence="6" id="KW-1185">Reference proteome</keyword>
<gene>
    <name evidence="5" type="ORF">HD595_000649</name>
</gene>
<dbReference type="PIRSF" id="PIRSF500176">
    <property type="entry name" value="L_ASNase"/>
    <property type="match status" value="1"/>
</dbReference>
<reference evidence="5 6" key="1">
    <citation type="submission" date="2022-06" db="EMBL/GenBank/DDBJ databases">
        <title>Sequencing the genomes of 1000 actinobacteria strains.</title>
        <authorList>
            <person name="Klenk H.-P."/>
        </authorList>
    </citation>
    <scope>NUCLEOTIDE SEQUENCE [LARGE SCALE GENOMIC DNA]</scope>
    <source>
        <strain evidence="5 6">DSM 44170</strain>
    </source>
</reference>
<dbReference type="PANTHER" id="PTHR11707:SF28">
    <property type="entry name" value="60 KDA LYSOPHOSPHOLIPASE"/>
    <property type="match status" value="1"/>
</dbReference>
<keyword evidence="2 5" id="KW-0378">Hydrolase</keyword>
<dbReference type="InterPro" id="IPR027474">
    <property type="entry name" value="L-asparaginase_N"/>
</dbReference>
<sequence>MTAPARVAVFSLGGTIAMVPGANGVVPTLTAADLLSAIPGLDGLAVELTVHDFRRLPGASLSFADLIELAAAIEEAVSNGADGVVVTQGTDTIEETAYVLDLLCGGDAPVVVTGAMRNPSMAGADGPANLLAAIRTAASGTARGLGCLVVFGDQVHAARWVRKTHASSPAAFVSPNHGPIGHVVEGHVDIPLRVARGPVLHPDTWRTVKVGLFTVALDSDGELVAAMGQHVDGLVISAFGVGHVPAAMVPALAKLASRVPVVLASRTGAGPVHERTYGFEGSESDLRARALIAAGYLDPLKARILLYLLLKSGADSFQIRETFAAVGGRGLRAASTTWSSPAVKGTESACEPTN</sequence>
<dbReference type="SFLD" id="SFLDS00057">
    <property type="entry name" value="Glutaminase/Asparaginase"/>
    <property type="match status" value="1"/>
</dbReference>
<evidence type="ECO:0000256" key="1">
    <source>
        <dbReference type="ARBA" id="ARBA00010518"/>
    </source>
</evidence>
<dbReference type="PRINTS" id="PR00139">
    <property type="entry name" value="ASNGLNASE"/>
</dbReference>
<evidence type="ECO:0000259" key="3">
    <source>
        <dbReference type="Pfam" id="PF00710"/>
    </source>
</evidence>
<dbReference type="InterPro" id="IPR006034">
    <property type="entry name" value="Asparaginase/glutaminase-like"/>
</dbReference>
<dbReference type="InterPro" id="IPR004550">
    <property type="entry name" value="AsnASE_II"/>
</dbReference>
<dbReference type="PANTHER" id="PTHR11707">
    <property type="entry name" value="L-ASPARAGINASE"/>
    <property type="match status" value="1"/>
</dbReference>
<dbReference type="InterPro" id="IPR036152">
    <property type="entry name" value="Asp/glu_Ase-like_sf"/>
</dbReference>
<name>A0ABT1JT65_9ACTN</name>
<evidence type="ECO:0000256" key="2">
    <source>
        <dbReference type="ARBA" id="ARBA00022801"/>
    </source>
</evidence>
<dbReference type="InterPro" id="IPR040919">
    <property type="entry name" value="Asparaginase_C"/>
</dbReference>
<comment type="caution">
    <text evidence="5">The sequence shown here is derived from an EMBL/GenBank/DDBJ whole genome shotgun (WGS) entry which is preliminary data.</text>
</comment>